<dbReference type="AlphaFoldDB" id="A0AAW0KGD3"/>
<keyword evidence="2" id="KW-1185">Reference proteome</keyword>
<evidence type="ECO:0000313" key="2">
    <source>
        <dbReference type="Proteomes" id="UP000237347"/>
    </source>
</evidence>
<evidence type="ECO:0000313" key="1">
    <source>
        <dbReference type="EMBL" id="KAK7837912.1"/>
    </source>
</evidence>
<sequence>MTLVVVSFPPHFSLCVGDIKRVHQKRMGTGSIYFIVKHPKQLHTHMTFVER</sequence>
<gene>
    <name evidence="1" type="ORF">CFP56_020590</name>
</gene>
<comment type="caution">
    <text evidence="1">The sequence shown here is derived from an EMBL/GenBank/DDBJ whole genome shotgun (WGS) entry which is preliminary data.</text>
</comment>
<reference evidence="1 2" key="1">
    <citation type="journal article" date="2018" name="Sci. Data">
        <title>The draft genome sequence of cork oak.</title>
        <authorList>
            <person name="Ramos A.M."/>
            <person name="Usie A."/>
            <person name="Barbosa P."/>
            <person name="Barros P.M."/>
            <person name="Capote T."/>
            <person name="Chaves I."/>
            <person name="Simoes F."/>
            <person name="Abreu I."/>
            <person name="Carrasquinho I."/>
            <person name="Faro C."/>
            <person name="Guimaraes J.B."/>
            <person name="Mendonca D."/>
            <person name="Nobrega F."/>
            <person name="Rodrigues L."/>
            <person name="Saibo N.J.M."/>
            <person name="Varela M.C."/>
            <person name="Egas C."/>
            <person name="Matos J."/>
            <person name="Miguel C.M."/>
            <person name="Oliveira M.M."/>
            <person name="Ricardo C.P."/>
            <person name="Goncalves S."/>
        </authorList>
    </citation>
    <scope>NUCLEOTIDE SEQUENCE [LARGE SCALE GENOMIC DNA]</scope>
    <source>
        <strain evidence="2">cv. HL8</strain>
    </source>
</reference>
<protein>
    <submittedName>
        <fullName evidence="1">Uncharacterized protein</fullName>
    </submittedName>
</protein>
<dbReference type="Proteomes" id="UP000237347">
    <property type="component" value="Unassembled WGS sequence"/>
</dbReference>
<accession>A0AAW0KGD3</accession>
<proteinExistence type="predicted"/>
<organism evidence="1 2">
    <name type="scientific">Quercus suber</name>
    <name type="common">Cork oak</name>
    <dbReference type="NCBI Taxonomy" id="58331"/>
    <lineage>
        <taxon>Eukaryota</taxon>
        <taxon>Viridiplantae</taxon>
        <taxon>Streptophyta</taxon>
        <taxon>Embryophyta</taxon>
        <taxon>Tracheophyta</taxon>
        <taxon>Spermatophyta</taxon>
        <taxon>Magnoliopsida</taxon>
        <taxon>eudicotyledons</taxon>
        <taxon>Gunneridae</taxon>
        <taxon>Pentapetalae</taxon>
        <taxon>rosids</taxon>
        <taxon>fabids</taxon>
        <taxon>Fagales</taxon>
        <taxon>Fagaceae</taxon>
        <taxon>Quercus</taxon>
    </lineage>
</organism>
<name>A0AAW0KGD3_QUESU</name>
<dbReference type="EMBL" id="PKMF04000318">
    <property type="protein sequence ID" value="KAK7837912.1"/>
    <property type="molecule type" value="Genomic_DNA"/>
</dbReference>